<proteinExistence type="predicted"/>
<reference evidence="2 3" key="1">
    <citation type="submission" date="2018-05" db="EMBL/GenBank/DDBJ databases">
        <title>Leucothrix arctica sp. nov., isolated from Arctic seawater.</title>
        <authorList>
            <person name="Choi A."/>
            <person name="Baek K."/>
        </authorList>
    </citation>
    <scope>NUCLEOTIDE SEQUENCE [LARGE SCALE GENOMIC DNA]</scope>
    <source>
        <strain evidence="2 3">IMCC9719</strain>
    </source>
</reference>
<evidence type="ECO:0000313" key="2">
    <source>
        <dbReference type="EMBL" id="PWQ97903.1"/>
    </source>
</evidence>
<feature type="transmembrane region" description="Helical" evidence="1">
    <location>
        <begin position="289"/>
        <end position="308"/>
    </location>
</feature>
<feature type="transmembrane region" description="Helical" evidence="1">
    <location>
        <begin position="228"/>
        <end position="246"/>
    </location>
</feature>
<comment type="caution">
    <text evidence="2">The sequence shown here is derived from an EMBL/GenBank/DDBJ whole genome shotgun (WGS) entry which is preliminary data.</text>
</comment>
<feature type="transmembrane region" description="Helical" evidence="1">
    <location>
        <begin position="30"/>
        <end position="53"/>
    </location>
</feature>
<sequence>MQAISFLKQFFLALIQEVYNVCSTLFKVMIPAIIIIKIAQELGGVALLGQAMGPVMESVGLPDSLGLVWATTFAVNIYGGLVILADTAIEGGMTVAQATILGSLMLMAHALPVEVAIAKKAGVSIWVILLVRFGGALMFASILNQAYQYGGFLQQPVTNLLQIETSQTTDLLSWVFGQLQNLCVIILVVTCLLFVLKVLKLLGIEKVMGILLSPLLRLLGIGKEATNFAIIGITLGLSFGGGLLISEARKGHIKTRDIFTTIVLLSLVHALIEDTLLILLIGADFHGIFWWRLLFTFALMLVLTRGMALMNEATRQRWFYKSISSS</sequence>
<dbReference type="EMBL" id="QGKL01000016">
    <property type="protein sequence ID" value="PWQ97903.1"/>
    <property type="molecule type" value="Genomic_DNA"/>
</dbReference>
<evidence type="ECO:0000313" key="3">
    <source>
        <dbReference type="Proteomes" id="UP000245506"/>
    </source>
</evidence>
<accession>A0A317CKD1</accession>
<gene>
    <name evidence="2" type="ORF">DKT75_05415</name>
</gene>
<keyword evidence="1" id="KW-0472">Membrane</keyword>
<protein>
    <recommendedName>
        <fullName evidence="4">Nucleoside transporter/FeoB GTPase Gate domain-containing protein</fullName>
    </recommendedName>
</protein>
<dbReference type="AlphaFoldDB" id="A0A317CKD1"/>
<dbReference type="OrthoDB" id="9797308at2"/>
<evidence type="ECO:0008006" key="4">
    <source>
        <dbReference type="Google" id="ProtNLM"/>
    </source>
</evidence>
<keyword evidence="1" id="KW-1133">Transmembrane helix</keyword>
<dbReference type="RefSeq" id="WP_109822409.1">
    <property type="nucleotide sequence ID" value="NZ_QGKL01000016.1"/>
</dbReference>
<feature type="transmembrane region" description="Helical" evidence="1">
    <location>
        <begin position="65"/>
        <end position="85"/>
    </location>
</feature>
<keyword evidence="1" id="KW-0812">Transmembrane</keyword>
<evidence type="ECO:0000256" key="1">
    <source>
        <dbReference type="SAM" id="Phobius"/>
    </source>
</evidence>
<feature type="transmembrane region" description="Helical" evidence="1">
    <location>
        <begin position="123"/>
        <end position="143"/>
    </location>
</feature>
<feature type="transmembrane region" description="Helical" evidence="1">
    <location>
        <begin position="171"/>
        <end position="196"/>
    </location>
</feature>
<feature type="transmembrane region" description="Helical" evidence="1">
    <location>
        <begin position="258"/>
        <end position="283"/>
    </location>
</feature>
<organism evidence="2 3">
    <name type="scientific">Leucothrix arctica</name>
    <dbReference type="NCBI Taxonomy" id="1481894"/>
    <lineage>
        <taxon>Bacteria</taxon>
        <taxon>Pseudomonadati</taxon>
        <taxon>Pseudomonadota</taxon>
        <taxon>Gammaproteobacteria</taxon>
        <taxon>Thiotrichales</taxon>
        <taxon>Thiotrichaceae</taxon>
        <taxon>Leucothrix</taxon>
    </lineage>
</organism>
<dbReference type="Proteomes" id="UP000245506">
    <property type="component" value="Unassembled WGS sequence"/>
</dbReference>
<name>A0A317CKD1_9GAMM</name>
<keyword evidence="3" id="KW-1185">Reference proteome</keyword>
<feature type="transmembrane region" description="Helical" evidence="1">
    <location>
        <begin position="91"/>
        <end position="111"/>
    </location>
</feature>